<evidence type="ECO:0000313" key="7">
    <source>
        <dbReference type="EMBL" id="PWZ17457.1"/>
    </source>
</evidence>
<dbReference type="SUPFAM" id="SSF54495">
    <property type="entry name" value="UBC-like"/>
    <property type="match status" value="2"/>
</dbReference>
<feature type="active site" description="Glycyl thioester intermediate" evidence="3">
    <location>
        <position position="464"/>
    </location>
</feature>
<dbReference type="Proteomes" id="UP000251960">
    <property type="component" value="Chromosome 6"/>
</dbReference>
<sequence>MMVMEEYHTKVVCTHKQNSEEVPFPGHLTSKSDVCSFRVVLLELMIGRRSMDKNRSTGYYAPALGFLMFAVGVNSSAKDFIETIKRPDAIVVGYIRQFVKLVTIDDPFITTDYMDHGKHLKTLAPVYVGQNSSSLMLKKGIVVDRLVGFQDLRSKDNFLTRALEHILILKTKDLAKNPVDGFSAGLVDDSNIFEWQVTIIGPPDTLYVTNQISYFDADSYEMLMNQIAAGIFCRHHVRLYGSVILLSWEATPRVVVVAKAFAQENPERNTWPGPRDKMCRTTAYAAGAAAVHLPVPHTTTEEPDPATAAPKATPPTTHSTLSGWPLSPWEPSSRVAPVEAERLPWSLTGTSSMEAHQIWPRTCPIQPWVRGIWPPTAHNDDPTAMNGSNPWGSQLCIEEGPAAAVLASARASWCMLGRRRGGVSDGGYFNAIMTFPQNYPNSPPSVRFTSEMWHPNVYPDGRVCISILHPPGEDPNGYELASERWTPVHTVESIVLSIISMLSSPNDESPANIEAAIPLISEVLYMNVLQKDWREKRDEFKKKVRQCVRKSQEML</sequence>
<dbReference type="AlphaFoldDB" id="A0A3L6ECT5"/>
<evidence type="ECO:0000256" key="2">
    <source>
        <dbReference type="ARBA" id="ARBA00022786"/>
    </source>
</evidence>
<dbReference type="PROSITE" id="PS50127">
    <property type="entry name" value="UBC_2"/>
    <property type="match status" value="1"/>
</dbReference>
<dbReference type="PROSITE" id="PS00183">
    <property type="entry name" value="UBC_1"/>
    <property type="match status" value="1"/>
</dbReference>
<evidence type="ECO:0000256" key="1">
    <source>
        <dbReference type="ARBA" id="ARBA00022679"/>
    </source>
</evidence>
<dbReference type="GO" id="GO:0016740">
    <property type="term" value="F:transferase activity"/>
    <property type="evidence" value="ECO:0007669"/>
    <property type="project" value="UniProtKB-KW"/>
</dbReference>
<keyword evidence="5" id="KW-0812">Transmembrane</keyword>
<reference evidence="7" key="1">
    <citation type="journal article" date="2018" name="Nat. Genet.">
        <title>Extensive intraspecific gene order and gene structural variations between Mo17 and other maize genomes.</title>
        <authorList>
            <person name="Sun S."/>
            <person name="Zhou Y."/>
            <person name="Chen J."/>
            <person name="Shi J."/>
            <person name="Zhao H."/>
            <person name="Zhao H."/>
            <person name="Song W."/>
            <person name="Zhang M."/>
            <person name="Cui Y."/>
            <person name="Dong X."/>
            <person name="Liu H."/>
            <person name="Ma X."/>
            <person name="Jiao Y."/>
            <person name="Wang B."/>
            <person name="Wei X."/>
            <person name="Stein J.C."/>
            <person name="Glaubitz J.C."/>
            <person name="Lu F."/>
            <person name="Yu G."/>
            <person name="Liang C."/>
            <person name="Fengler K."/>
            <person name="Li B."/>
            <person name="Rafalski A."/>
            <person name="Schnable P.S."/>
            <person name="Ware D.H."/>
            <person name="Buckler E.S."/>
            <person name="Lai J."/>
        </authorList>
    </citation>
    <scope>NUCLEOTIDE SEQUENCE [LARGE SCALE GENOMIC DNA]</scope>
    <source>
        <tissue evidence="7">Seedling</tissue>
    </source>
</reference>
<evidence type="ECO:0000256" key="3">
    <source>
        <dbReference type="PROSITE-ProRule" id="PRU10133"/>
    </source>
</evidence>
<organism evidence="7">
    <name type="scientific">Zea mays</name>
    <name type="common">Maize</name>
    <dbReference type="NCBI Taxonomy" id="4577"/>
    <lineage>
        <taxon>Eukaryota</taxon>
        <taxon>Viridiplantae</taxon>
        <taxon>Streptophyta</taxon>
        <taxon>Embryophyta</taxon>
        <taxon>Tracheophyta</taxon>
        <taxon>Spermatophyta</taxon>
        <taxon>Magnoliopsida</taxon>
        <taxon>Liliopsida</taxon>
        <taxon>Poales</taxon>
        <taxon>Poaceae</taxon>
        <taxon>PACMAD clade</taxon>
        <taxon>Panicoideae</taxon>
        <taxon>Andropogonodae</taxon>
        <taxon>Andropogoneae</taxon>
        <taxon>Tripsacinae</taxon>
        <taxon>Zea</taxon>
    </lineage>
</organism>
<comment type="caution">
    <text evidence="7">The sequence shown here is derived from an EMBL/GenBank/DDBJ whole genome shotgun (WGS) entry which is preliminary data.</text>
</comment>
<gene>
    <name evidence="7" type="primary">UBC7_1</name>
    <name evidence="7" type="ORF">Zm00014a_042156</name>
</gene>
<dbReference type="ExpressionAtlas" id="A0A3L6ECT5">
    <property type="expression patterns" value="baseline and differential"/>
</dbReference>
<evidence type="ECO:0000259" key="6">
    <source>
        <dbReference type="PROSITE" id="PS50127"/>
    </source>
</evidence>
<feature type="transmembrane region" description="Helical" evidence="5">
    <location>
        <begin position="58"/>
        <end position="77"/>
    </location>
</feature>
<feature type="region of interest" description="Disordered" evidence="4">
    <location>
        <begin position="296"/>
        <end position="326"/>
    </location>
</feature>
<feature type="compositionally biased region" description="Low complexity" evidence="4">
    <location>
        <begin position="305"/>
        <end position="320"/>
    </location>
</feature>
<dbReference type="InterPro" id="IPR050113">
    <property type="entry name" value="Ub_conjugating_enzyme"/>
</dbReference>
<evidence type="ECO:0000256" key="4">
    <source>
        <dbReference type="SAM" id="MobiDB-lite"/>
    </source>
</evidence>
<dbReference type="InterPro" id="IPR000608">
    <property type="entry name" value="UBC"/>
</dbReference>
<dbReference type="EMBL" id="NCVQ01000007">
    <property type="protein sequence ID" value="PWZ17457.1"/>
    <property type="molecule type" value="Genomic_DNA"/>
</dbReference>
<dbReference type="CDD" id="cd00195">
    <property type="entry name" value="UBCc_UEV"/>
    <property type="match status" value="1"/>
</dbReference>
<name>A0A3L6ECT5_MAIZE</name>
<dbReference type="SMART" id="SM00212">
    <property type="entry name" value="UBCc"/>
    <property type="match status" value="1"/>
</dbReference>
<keyword evidence="5" id="KW-0472">Membrane</keyword>
<evidence type="ECO:0000256" key="5">
    <source>
        <dbReference type="SAM" id="Phobius"/>
    </source>
</evidence>
<dbReference type="PANTHER" id="PTHR24067">
    <property type="entry name" value="UBIQUITIN-CONJUGATING ENZYME E2"/>
    <property type="match status" value="1"/>
</dbReference>
<feature type="domain" description="UBC core" evidence="6">
    <location>
        <begin position="372"/>
        <end position="553"/>
    </location>
</feature>
<dbReference type="Gene3D" id="3.10.110.10">
    <property type="entry name" value="Ubiquitin Conjugating Enzyme"/>
    <property type="match status" value="2"/>
</dbReference>
<dbReference type="Pfam" id="PF00179">
    <property type="entry name" value="UQ_con"/>
    <property type="match status" value="1"/>
</dbReference>
<accession>A0A3L6ECT5</accession>
<keyword evidence="1" id="KW-0808">Transferase</keyword>
<dbReference type="InterPro" id="IPR023313">
    <property type="entry name" value="UBQ-conjugating_AS"/>
</dbReference>
<keyword evidence="5" id="KW-1133">Transmembrane helix</keyword>
<keyword evidence="2" id="KW-0833">Ubl conjugation pathway</keyword>
<dbReference type="FunFam" id="3.10.110.10:FF:000051">
    <property type="entry name" value="ubiquitin-conjugating enzyme E2 R2-like"/>
    <property type="match status" value="1"/>
</dbReference>
<proteinExistence type="predicted"/>
<protein>
    <submittedName>
        <fullName evidence="7">Ubiquitin-conjugating enzyme E2 7</fullName>
    </submittedName>
</protein>
<dbReference type="InterPro" id="IPR016135">
    <property type="entry name" value="UBQ-conjugating_enzyme/RWD"/>
</dbReference>